<dbReference type="GO" id="GO:0046872">
    <property type="term" value="F:metal ion binding"/>
    <property type="evidence" value="ECO:0007669"/>
    <property type="project" value="UniProtKB-KW"/>
</dbReference>
<dbReference type="EMBL" id="UINC01062906">
    <property type="protein sequence ID" value="SVB89972.1"/>
    <property type="molecule type" value="Genomic_DNA"/>
</dbReference>
<gene>
    <name evidence="4" type="ORF">METZ01_LOCUS242826</name>
</gene>
<proteinExistence type="inferred from homology"/>
<evidence type="ECO:0000313" key="4">
    <source>
        <dbReference type="EMBL" id="SVB89972.1"/>
    </source>
</evidence>
<dbReference type="InterPro" id="IPR023696">
    <property type="entry name" value="Ureohydrolase_dom_sf"/>
</dbReference>
<evidence type="ECO:0000256" key="1">
    <source>
        <dbReference type="ARBA" id="ARBA00009227"/>
    </source>
</evidence>
<dbReference type="CDD" id="cd11593">
    <property type="entry name" value="Agmatinase-like_2"/>
    <property type="match status" value="1"/>
</dbReference>
<dbReference type="PANTHER" id="PTHR11358:SF26">
    <property type="entry name" value="GUANIDINO ACID HYDROLASE, MITOCHONDRIAL"/>
    <property type="match status" value="1"/>
</dbReference>
<name>A0A382HS72_9ZZZZ</name>
<dbReference type="PROSITE" id="PS01053">
    <property type="entry name" value="ARGINASE_1"/>
    <property type="match status" value="1"/>
</dbReference>
<dbReference type="GO" id="GO:0033389">
    <property type="term" value="P:putrescine biosynthetic process from arginine, via agmatine"/>
    <property type="evidence" value="ECO:0007669"/>
    <property type="project" value="TreeGrafter"/>
</dbReference>
<dbReference type="PANTHER" id="PTHR11358">
    <property type="entry name" value="ARGINASE/AGMATINASE"/>
    <property type="match status" value="1"/>
</dbReference>
<dbReference type="PIRSF" id="PIRSF036979">
    <property type="entry name" value="Arginase"/>
    <property type="match status" value="1"/>
</dbReference>
<dbReference type="Gene3D" id="3.40.800.10">
    <property type="entry name" value="Ureohydrolase domain"/>
    <property type="match status" value="1"/>
</dbReference>
<evidence type="ECO:0000256" key="3">
    <source>
        <dbReference type="ARBA" id="ARBA00022801"/>
    </source>
</evidence>
<dbReference type="InterPro" id="IPR006035">
    <property type="entry name" value="Ureohydrolase"/>
</dbReference>
<dbReference type="SUPFAM" id="SSF52768">
    <property type="entry name" value="Arginase/deacetylase"/>
    <property type="match status" value="1"/>
</dbReference>
<evidence type="ECO:0000256" key="2">
    <source>
        <dbReference type="ARBA" id="ARBA00022723"/>
    </source>
</evidence>
<evidence type="ECO:0008006" key="5">
    <source>
        <dbReference type="Google" id="ProtNLM"/>
    </source>
</evidence>
<dbReference type="InterPro" id="IPR005925">
    <property type="entry name" value="Agmatinase-rel"/>
</dbReference>
<dbReference type="Pfam" id="PF00491">
    <property type="entry name" value="Arginase"/>
    <property type="match status" value="1"/>
</dbReference>
<sequence length="280" mass="31254">MEEYIKDIVENIVYDGKTIVLGIPFDDRSSYLKGASKGPEAIRRALNSSSANLTTESGYDLGSSDGWHDMGNIDDLNSSNNAFSIIEGRLNEYLNQGARIVTLGGDHSITLPIIRAYGKNIRPLDIMQIDAHPDLYDELNGDRESHACPFSRIMEENLIERLVQVGIRTMNPHQKEQSDRFGTEVITMREWNSGLNFEFSNPVYLSIDMDCLDPGFAPGVSHYEPGGFTPRDVISMIQNMKGDIIGADIVELNPKRDHHGMTAFVGAKFLKEILDRMING</sequence>
<comment type="similarity">
    <text evidence="1">Belongs to the arginase family. Agmatinase subfamily.</text>
</comment>
<accession>A0A382HS72</accession>
<dbReference type="InterPro" id="IPR020855">
    <property type="entry name" value="Ureohydrolase_Mn_BS"/>
</dbReference>
<dbReference type="GO" id="GO:0008783">
    <property type="term" value="F:agmatinase activity"/>
    <property type="evidence" value="ECO:0007669"/>
    <property type="project" value="TreeGrafter"/>
</dbReference>
<dbReference type="AlphaFoldDB" id="A0A382HS72"/>
<protein>
    <recommendedName>
        <fullName evidence="5">Agmatinase</fullName>
    </recommendedName>
</protein>
<dbReference type="NCBIfam" id="TIGR01230">
    <property type="entry name" value="agmatinase"/>
    <property type="match status" value="1"/>
</dbReference>
<reference evidence="4" key="1">
    <citation type="submission" date="2018-05" db="EMBL/GenBank/DDBJ databases">
        <authorList>
            <person name="Lanie J.A."/>
            <person name="Ng W.-L."/>
            <person name="Kazmierczak K.M."/>
            <person name="Andrzejewski T.M."/>
            <person name="Davidsen T.M."/>
            <person name="Wayne K.J."/>
            <person name="Tettelin H."/>
            <person name="Glass J.I."/>
            <person name="Rusch D."/>
            <person name="Podicherti R."/>
            <person name="Tsui H.-C.T."/>
            <person name="Winkler M.E."/>
        </authorList>
    </citation>
    <scope>NUCLEOTIDE SEQUENCE</scope>
</reference>
<dbReference type="PROSITE" id="PS51409">
    <property type="entry name" value="ARGINASE_2"/>
    <property type="match status" value="1"/>
</dbReference>
<keyword evidence="3" id="KW-0378">Hydrolase</keyword>
<keyword evidence="2" id="KW-0479">Metal-binding</keyword>
<organism evidence="4">
    <name type="scientific">marine metagenome</name>
    <dbReference type="NCBI Taxonomy" id="408172"/>
    <lineage>
        <taxon>unclassified sequences</taxon>
        <taxon>metagenomes</taxon>
        <taxon>ecological metagenomes</taxon>
    </lineage>
</organism>